<name>A0AAX0B2G7_CLOBE</name>
<dbReference type="PANTHER" id="PTHR34978:SF3">
    <property type="entry name" value="SLR0241 PROTEIN"/>
    <property type="match status" value="1"/>
</dbReference>
<evidence type="ECO:0000313" key="4">
    <source>
        <dbReference type="Proteomes" id="UP001193748"/>
    </source>
</evidence>
<reference evidence="3" key="2">
    <citation type="journal article" date="2022" name="Nat. Biotechnol.">
        <title>Carbon-negative production of acetone and isopropanol by gas fermentation at industrial pilot scale.</title>
        <authorList>
            <person name="Liew F.E."/>
            <person name="Nogle R."/>
            <person name="Abdalla T."/>
            <person name="Rasor B.J."/>
            <person name="Canter C."/>
            <person name="Jensen R.O."/>
            <person name="Wang L."/>
            <person name="Strutz J."/>
            <person name="Chirania P."/>
            <person name="De Tissera S."/>
            <person name="Mueller A.P."/>
            <person name="Ruan Z."/>
            <person name="Gao A."/>
            <person name="Tran L."/>
            <person name="Engle N.L."/>
            <person name="Bromley J.C."/>
            <person name="Daniell J."/>
            <person name="Conrado R."/>
            <person name="Tschaplinski T.J."/>
            <person name="Giannone R.J."/>
            <person name="Hettich R.L."/>
            <person name="Karim A.S."/>
            <person name="Simpson S.D."/>
            <person name="Brown S.D."/>
            <person name="Leang C."/>
            <person name="Jewett M.C."/>
            <person name="Kopke M."/>
        </authorList>
    </citation>
    <scope>NUCLEOTIDE SEQUENCE</scope>
    <source>
        <strain evidence="3">DJ080</strain>
    </source>
</reference>
<dbReference type="RefSeq" id="WP_173711155.1">
    <property type="nucleotide sequence ID" value="NZ_JABSWW010000001.1"/>
</dbReference>
<feature type="transmembrane region" description="Helical" evidence="1">
    <location>
        <begin position="328"/>
        <end position="347"/>
    </location>
</feature>
<dbReference type="InterPro" id="IPR008756">
    <property type="entry name" value="Peptidase_M56"/>
</dbReference>
<gene>
    <name evidence="3" type="ORF">B0H41_002981</name>
</gene>
<keyword evidence="1" id="KW-1133">Transmembrane helix</keyword>
<accession>A0AAX0B2G7</accession>
<dbReference type="InterPro" id="IPR052173">
    <property type="entry name" value="Beta-lactam_resp_regulator"/>
</dbReference>
<proteinExistence type="predicted"/>
<evidence type="ECO:0000259" key="2">
    <source>
        <dbReference type="Pfam" id="PF05569"/>
    </source>
</evidence>
<evidence type="ECO:0000256" key="1">
    <source>
        <dbReference type="SAM" id="Phobius"/>
    </source>
</evidence>
<feature type="transmembrane region" description="Helical" evidence="1">
    <location>
        <begin position="36"/>
        <end position="56"/>
    </location>
</feature>
<protein>
    <submittedName>
        <fullName evidence="3">Beta-lactamase regulating signal transducer with metallopeptidase domain</fullName>
    </submittedName>
</protein>
<feature type="domain" description="Peptidase M56" evidence="2">
    <location>
        <begin position="7"/>
        <end position="319"/>
    </location>
</feature>
<sequence>MEILNYIMQMSLAGSVMFLILCLFRPLTKKTFSATWNYYMLFITLLIFIIPIGSFVKLPQIVEHKNYLLRQDDTNTVVQQNYEKMLKSNDKSDEIRVLQGDGTLKPVSQSQVDLKQTSMMQKIMNRNMLLYAWILGVLILVIKETYVYISFYKKLKSVSDIIEDESIINVFETCKKKLNIYRKIILKECGGIKSPMITGILTPTITIPKMDHGLDKLEIILDHELIHFKRKDLWVKVVALLANVINWFNPIVYIIRNRINIICELSLDEQLIKNMDKSRRKYYGEIILELIEYSQNKSLSLGASVCKSRKEIETRLKNIVFFKKSKKIIVCISLMVTMIFTSTSLLASKTVFASNNDTAKSAKGTEFAVFVADDGLYMSELKDNTPILLDKNEKIKLPKISKDGLYVAYTKEDDLYICNIETREVIEVAKNVESYDWNNSGNLICSAKNAGMSMYNTNTKKLVDIIRDEYDYFNINCDSKNKVYANKQLETTTDKGKTIKSIGVISYDLDTKEEKVILEGKEGNNKEIGEQYTVSELFESIGSRPNVERISSDDRYMYVWNKPNSGSMSADMTEFAVYDLLNNKVIENNNIIALAYKDNISQNPVDSSIVVVNNGEYREMYSNKTLGIFDIKANKFTTLIPENQVSMTPCYSDDGKNILYSSAQVLEDINNSQNLKTWESEPHYIYQVNTETKEITQITNNKSFDFMPKYLSENQILFVRKDGDSFSLWKTKDGVETKLANSLSFRSTSYTNTWYYGHYKTENVIDVYKNK</sequence>
<dbReference type="Gene3D" id="2.120.10.30">
    <property type="entry name" value="TolB, C-terminal domain"/>
    <property type="match status" value="1"/>
</dbReference>
<reference evidence="3" key="1">
    <citation type="submission" date="2020-05" db="EMBL/GenBank/DDBJ databases">
        <authorList>
            <person name="Brown S."/>
            <person name="Huntemann M."/>
            <person name="Clum A."/>
            <person name="Spunde A."/>
            <person name="Palaniappan K."/>
            <person name="Ritter S."/>
            <person name="Mikhailova N."/>
            <person name="Chen I.-M."/>
            <person name="Stamatis D."/>
            <person name="Reddy T."/>
            <person name="O'Malley R."/>
            <person name="Daum C."/>
            <person name="Shapiro N."/>
            <person name="Ivanova N."/>
            <person name="Kyrpides N."/>
            <person name="Woyke T."/>
        </authorList>
    </citation>
    <scope>NUCLEOTIDE SEQUENCE</scope>
    <source>
        <strain evidence="3">DJ080</strain>
    </source>
</reference>
<organism evidence="3 4">
    <name type="scientific">Clostridium beijerinckii</name>
    <name type="common">Clostridium MP</name>
    <dbReference type="NCBI Taxonomy" id="1520"/>
    <lineage>
        <taxon>Bacteria</taxon>
        <taxon>Bacillati</taxon>
        <taxon>Bacillota</taxon>
        <taxon>Clostridia</taxon>
        <taxon>Eubacteriales</taxon>
        <taxon>Clostridiaceae</taxon>
        <taxon>Clostridium</taxon>
    </lineage>
</organism>
<feature type="transmembrane region" description="Helical" evidence="1">
    <location>
        <begin position="6"/>
        <end position="24"/>
    </location>
</feature>
<keyword evidence="1" id="KW-0472">Membrane</keyword>
<dbReference type="Pfam" id="PF05569">
    <property type="entry name" value="Peptidase_M56"/>
    <property type="match status" value="1"/>
</dbReference>
<dbReference type="InterPro" id="IPR011042">
    <property type="entry name" value="6-blade_b-propeller_TolB-like"/>
</dbReference>
<feature type="transmembrane region" description="Helical" evidence="1">
    <location>
        <begin position="128"/>
        <end position="149"/>
    </location>
</feature>
<keyword evidence="1" id="KW-0812">Transmembrane</keyword>
<dbReference type="AlphaFoldDB" id="A0AAX0B2G7"/>
<dbReference type="CDD" id="cd07341">
    <property type="entry name" value="M56_BlaR1_MecR1_like"/>
    <property type="match status" value="1"/>
</dbReference>
<dbReference type="PANTHER" id="PTHR34978">
    <property type="entry name" value="POSSIBLE SENSOR-TRANSDUCER PROTEIN BLAR"/>
    <property type="match status" value="1"/>
</dbReference>
<comment type="caution">
    <text evidence="3">The sequence shown here is derived from an EMBL/GenBank/DDBJ whole genome shotgun (WGS) entry which is preliminary data.</text>
</comment>
<dbReference type="EMBL" id="JABSWW010000001">
    <property type="protein sequence ID" value="NRT89302.1"/>
    <property type="molecule type" value="Genomic_DNA"/>
</dbReference>
<dbReference type="SUPFAM" id="SSF82171">
    <property type="entry name" value="DPP6 N-terminal domain-like"/>
    <property type="match status" value="1"/>
</dbReference>
<evidence type="ECO:0000313" key="3">
    <source>
        <dbReference type="EMBL" id="NRT89302.1"/>
    </source>
</evidence>
<dbReference type="Proteomes" id="UP001193748">
    <property type="component" value="Unassembled WGS sequence"/>
</dbReference>